<dbReference type="AlphaFoldDB" id="A0A5B8UL96"/>
<organism evidence="2 3">
    <name type="scientific">Flavisolibacter ginsenosidimutans</name>
    <dbReference type="NCBI Taxonomy" id="661481"/>
    <lineage>
        <taxon>Bacteria</taxon>
        <taxon>Pseudomonadati</taxon>
        <taxon>Bacteroidota</taxon>
        <taxon>Chitinophagia</taxon>
        <taxon>Chitinophagales</taxon>
        <taxon>Chitinophagaceae</taxon>
        <taxon>Flavisolibacter</taxon>
    </lineage>
</organism>
<dbReference type="Pfam" id="PF11276">
    <property type="entry name" value="DUF3078"/>
    <property type="match status" value="1"/>
</dbReference>
<reference evidence="2 3" key="1">
    <citation type="journal article" date="2015" name="Int. J. Syst. Evol. Microbiol.">
        <title>Flavisolibacter ginsenosidimutans sp. nov., with ginsenoside-converting activity isolated from soil used for cultivating ginseng.</title>
        <authorList>
            <person name="Zhao Y."/>
            <person name="Liu Q."/>
            <person name="Kang M.S."/>
            <person name="Jin F."/>
            <person name="Yu H."/>
            <person name="Im W.T."/>
        </authorList>
    </citation>
    <scope>NUCLEOTIDE SEQUENCE [LARGE SCALE GENOMIC DNA]</scope>
    <source>
        <strain evidence="2 3">Gsoil 636</strain>
    </source>
</reference>
<evidence type="ECO:0000313" key="2">
    <source>
        <dbReference type="EMBL" id="QEC56959.1"/>
    </source>
</evidence>
<keyword evidence="3" id="KW-1185">Reference proteome</keyword>
<proteinExistence type="predicted"/>
<dbReference type="EMBL" id="CP042433">
    <property type="protein sequence ID" value="QEC56959.1"/>
    <property type="molecule type" value="Genomic_DNA"/>
</dbReference>
<gene>
    <name evidence="2" type="ORF">FSB75_13980</name>
</gene>
<feature type="signal peptide" evidence="1">
    <location>
        <begin position="1"/>
        <end position="19"/>
    </location>
</feature>
<protein>
    <submittedName>
        <fullName evidence="2">DUF3078 domain-containing protein</fullName>
    </submittedName>
</protein>
<keyword evidence="1" id="KW-0732">Signal</keyword>
<dbReference type="InterPro" id="IPR021428">
    <property type="entry name" value="DUF3078"/>
</dbReference>
<dbReference type="OrthoDB" id="1495718at2"/>
<name>A0A5B8UL96_9BACT</name>
<evidence type="ECO:0000313" key="3">
    <source>
        <dbReference type="Proteomes" id="UP000321204"/>
    </source>
</evidence>
<feature type="chain" id="PRO_5023056899" evidence="1">
    <location>
        <begin position="20"/>
        <end position="309"/>
    </location>
</feature>
<accession>A0A5B8UL96</accession>
<dbReference type="RefSeq" id="WP_146788731.1">
    <property type="nucleotide sequence ID" value="NZ_BAABIO010000003.1"/>
</dbReference>
<evidence type="ECO:0000256" key="1">
    <source>
        <dbReference type="SAM" id="SignalP"/>
    </source>
</evidence>
<dbReference type="KEGG" id="fgg:FSB75_13980"/>
<dbReference type="Proteomes" id="UP000321204">
    <property type="component" value="Chromosome"/>
</dbReference>
<sequence>MKVFLPAIMFCLFAQFSFAQDQTVKGLKDESAKTIKKDEKDTANITWRKGGLYSLNLAQGSLSNWAAGGDEFSLSVTSYLNLFSFYKKDRHSWDNTLDFSFGYLKTTSLGARKNDDRLDFLSKYGYSIAKHWNLSALFNFRSQLARGYTYPANVRTFSSAFLSPAYVLLSLGVDYKPGPNFSFFISPVTSRWIIVKNDSLSAKGLYGVKPGEHSAEEFGAFASANYIKDINKSVQYRGRLDLFSNYKHNPQNVDLFMTNVFSVKLSKLLAATWNIDLIYDDDVRLFGKNAHSPALQIKSLIGVGLQAKF</sequence>